<gene>
    <name evidence="1" type="ORF">GCM10010448_64130</name>
</gene>
<comment type="caution">
    <text evidence="1">The sequence shown here is derived from an EMBL/GenBank/DDBJ whole genome shotgun (WGS) entry which is preliminary data.</text>
</comment>
<dbReference type="Proteomes" id="UP001501532">
    <property type="component" value="Unassembled WGS sequence"/>
</dbReference>
<evidence type="ECO:0000313" key="2">
    <source>
        <dbReference type="Proteomes" id="UP001501532"/>
    </source>
</evidence>
<name>A0ABP6M5N9_9ACTN</name>
<proteinExistence type="predicted"/>
<keyword evidence="2" id="KW-1185">Reference proteome</keyword>
<evidence type="ECO:0000313" key="1">
    <source>
        <dbReference type="EMBL" id="GAA3072462.1"/>
    </source>
</evidence>
<sequence>MALAPALLPPLLPLPEPEEAVAAVLSGRVTARKVIVTEATARRTARVTRPLRRDRREGRARRRRPFVVVMGGSFFEEGAGGRVRCPGRRRQPSGLTALDQMV</sequence>
<reference evidence="2" key="1">
    <citation type="journal article" date="2019" name="Int. J. Syst. Evol. Microbiol.">
        <title>The Global Catalogue of Microorganisms (GCM) 10K type strain sequencing project: providing services to taxonomists for standard genome sequencing and annotation.</title>
        <authorList>
            <consortium name="The Broad Institute Genomics Platform"/>
            <consortium name="The Broad Institute Genome Sequencing Center for Infectious Disease"/>
            <person name="Wu L."/>
            <person name="Ma J."/>
        </authorList>
    </citation>
    <scope>NUCLEOTIDE SEQUENCE [LARGE SCALE GENOMIC DNA]</scope>
    <source>
        <strain evidence="2">JCM 9091</strain>
    </source>
</reference>
<organism evidence="1 2">
    <name type="scientific">Streptomyces glomeratus</name>
    <dbReference type="NCBI Taxonomy" id="284452"/>
    <lineage>
        <taxon>Bacteria</taxon>
        <taxon>Bacillati</taxon>
        <taxon>Actinomycetota</taxon>
        <taxon>Actinomycetes</taxon>
        <taxon>Kitasatosporales</taxon>
        <taxon>Streptomycetaceae</taxon>
        <taxon>Streptomyces</taxon>
    </lineage>
</organism>
<accession>A0ABP6M5N9</accession>
<protein>
    <submittedName>
        <fullName evidence="1">Uncharacterized protein</fullName>
    </submittedName>
</protein>
<dbReference type="EMBL" id="BAAAUF010000074">
    <property type="protein sequence ID" value="GAA3072462.1"/>
    <property type="molecule type" value="Genomic_DNA"/>
</dbReference>